<organism evidence="1 2">
    <name type="scientific">[Actinobacillus] rossii</name>
    <dbReference type="NCBI Taxonomy" id="123820"/>
    <lineage>
        <taxon>Bacteria</taxon>
        <taxon>Pseudomonadati</taxon>
        <taxon>Pseudomonadota</taxon>
        <taxon>Gammaproteobacteria</taxon>
        <taxon>Pasteurellales</taxon>
        <taxon>Pasteurellaceae</taxon>
    </lineage>
</organism>
<dbReference type="Proteomes" id="UP000254649">
    <property type="component" value="Unassembled WGS sequence"/>
</dbReference>
<dbReference type="EMBL" id="UFRQ01000003">
    <property type="protein sequence ID" value="SUT95323.1"/>
    <property type="molecule type" value="Genomic_DNA"/>
</dbReference>
<accession>A0A380U2D7</accession>
<sequence>MYLYTNFLVNGRIYDLTHFNANTVKIKIDDEFYNASLEFGCHCFTDEKENGPFYCIEGVHTRYWSQQRYEDSLGLPNIIKRALLNHSTYVIPFKSKSGGTEQYHYLEDGYFAIFFYVNSIDIVKKTMKIYIVSAYDKTTYNGNLPKGKPYKLSWILSKRVKGEFILP</sequence>
<reference evidence="1 2" key="1">
    <citation type="submission" date="2018-06" db="EMBL/GenBank/DDBJ databases">
        <authorList>
            <consortium name="Pathogen Informatics"/>
            <person name="Doyle S."/>
        </authorList>
    </citation>
    <scope>NUCLEOTIDE SEQUENCE [LARGE SCALE GENOMIC DNA]</scope>
    <source>
        <strain evidence="1 2">NCTC10801</strain>
    </source>
</reference>
<name>A0A380U2D7_9PAST</name>
<dbReference type="OrthoDB" id="6872254at2"/>
<gene>
    <name evidence="1" type="ORF">NCTC10801_02441</name>
</gene>
<dbReference type="AlphaFoldDB" id="A0A380U2D7"/>
<evidence type="ECO:0000313" key="1">
    <source>
        <dbReference type="EMBL" id="SUT95323.1"/>
    </source>
</evidence>
<proteinExistence type="predicted"/>
<evidence type="ECO:0000313" key="2">
    <source>
        <dbReference type="Proteomes" id="UP000254649"/>
    </source>
</evidence>
<protein>
    <submittedName>
        <fullName evidence="1">Uncharacterized protein</fullName>
    </submittedName>
</protein>
<keyword evidence="2" id="KW-1185">Reference proteome</keyword>